<sequence length="300" mass="31573">MRLPAGTDAVASWTAAVVDGGRRRRRSRWVAASRTSGARPVGGGQDRGRQRDRWAAAESTSTDRRGTRVAASGGRPGILWDPVPDSTRPPSQGKPLATGDSPRADQSDATVSASTPSAWVTAASDPRRTAGTAHSGERPKLGGRPLSRRRHPAATRRPPRAVRPPTSVDVARQAGVAGPPPIELRDDGGRRGRRTVSTLRHGITTGHGTPTGGQAPPGAPDGPAAVSVPRRRRAEGPVSSPPGAAADGDGRARTGDGRRTRRPRGDARRQAVRCPGRTTEGEGRARRCRLRIRSRTASRS</sequence>
<accession>A0A221W377</accession>
<evidence type="ECO:0000313" key="2">
    <source>
        <dbReference type="EMBL" id="ASO20186.1"/>
    </source>
</evidence>
<feature type="compositionally biased region" description="Low complexity" evidence="1">
    <location>
        <begin position="202"/>
        <end position="225"/>
    </location>
</feature>
<dbReference type="EMBL" id="CP022521">
    <property type="protein sequence ID" value="ASO20186.1"/>
    <property type="molecule type" value="Genomic_DNA"/>
</dbReference>
<gene>
    <name evidence="2" type="ORF">AHOG_12715</name>
</gene>
<feature type="compositionally biased region" description="Polar residues" evidence="1">
    <location>
        <begin position="107"/>
        <end position="118"/>
    </location>
</feature>
<feature type="compositionally biased region" description="Basic and acidic residues" evidence="1">
    <location>
        <begin position="248"/>
        <end position="269"/>
    </location>
</feature>
<evidence type="ECO:0000313" key="3">
    <source>
        <dbReference type="Proteomes" id="UP000204221"/>
    </source>
</evidence>
<protein>
    <submittedName>
        <fullName evidence="2">Uncharacterized protein</fullName>
    </submittedName>
</protein>
<dbReference type="Proteomes" id="UP000204221">
    <property type="component" value="Chromosome"/>
</dbReference>
<feature type="region of interest" description="Disordered" evidence="1">
    <location>
        <begin position="19"/>
        <end position="300"/>
    </location>
</feature>
<keyword evidence="3" id="KW-1185">Reference proteome</keyword>
<reference evidence="2 3" key="1">
    <citation type="submission" date="2017-07" db="EMBL/GenBank/DDBJ databases">
        <title>Complete genome sequence of Actinoalloteichus hoggarensis DSM 45943, type strain of Actinoalloteichus hoggarensis.</title>
        <authorList>
            <person name="Ruckert C."/>
            <person name="Nouioui I."/>
            <person name="Willmese J."/>
            <person name="van Wezel G."/>
            <person name="Klenk H.-P."/>
            <person name="Kalinowski J."/>
            <person name="Zotchev S.B."/>
        </authorList>
    </citation>
    <scope>NUCLEOTIDE SEQUENCE [LARGE SCALE GENOMIC DNA]</scope>
    <source>
        <strain evidence="2 3">DSM 45943</strain>
    </source>
</reference>
<proteinExistence type="predicted"/>
<dbReference type="KEGG" id="ahg:AHOG_12715"/>
<feature type="compositionally biased region" description="Basic and acidic residues" evidence="1">
    <location>
        <begin position="46"/>
        <end position="66"/>
    </location>
</feature>
<feature type="compositionally biased region" description="Basic residues" evidence="1">
    <location>
        <begin position="286"/>
        <end position="300"/>
    </location>
</feature>
<organism evidence="2 3">
    <name type="scientific">Actinoalloteichus hoggarensis</name>
    <dbReference type="NCBI Taxonomy" id="1470176"/>
    <lineage>
        <taxon>Bacteria</taxon>
        <taxon>Bacillati</taxon>
        <taxon>Actinomycetota</taxon>
        <taxon>Actinomycetes</taxon>
        <taxon>Pseudonocardiales</taxon>
        <taxon>Pseudonocardiaceae</taxon>
        <taxon>Actinoalloteichus</taxon>
    </lineage>
</organism>
<evidence type="ECO:0000256" key="1">
    <source>
        <dbReference type="SAM" id="MobiDB-lite"/>
    </source>
</evidence>
<dbReference type="AlphaFoldDB" id="A0A221W377"/>
<feature type="compositionally biased region" description="Basic residues" evidence="1">
    <location>
        <begin position="146"/>
        <end position="160"/>
    </location>
</feature>
<name>A0A221W377_9PSEU</name>